<evidence type="ECO:0000256" key="2">
    <source>
        <dbReference type="ARBA" id="ARBA00021897"/>
    </source>
</evidence>
<dbReference type="KEGG" id="pbal:CPBP_00830"/>
<protein>
    <recommendedName>
        <fullName evidence="2 7">Flagellar motor switch protein FliN</fullName>
    </recommendedName>
</protein>
<evidence type="ECO:0000259" key="9">
    <source>
        <dbReference type="Pfam" id="PF01052"/>
    </source>
</evidence>
<organism evidence="10 11">
    <name type="scientific">Candidatus Bodocaedibacter vickermanii</name>
    <dbReference type="NCBI Taxonomy" id="2741701"/>
    <lineage>
        <taxon>Bacteria</taxon>
        <taxon>Pseudomonadati</taxon>
        <taxon>Pseudomonadota</taxon>
        <taxon>Alphaproteobacteria</taxon>
        <taxon>Holosporales</taxon>
        <taxon>Candidatus Paracaedibacteraceae</taxon>
        <taxon>Candidatus Bodocaedibacter</taxon>
    </lineage>
</organism>
<dbReference type="RefSeq" id="WP_350331606.1">
    <property type="nucleotide sequence ID" value="NZ_CP054719.1"/>
</dbReference>
<dbReference type="PRINTS" id="PR00956">
    <property type="entry name" value="FLGMOTORFLIN"/>
</dbReference>
<dbReference type="InterPro" id="IPR001172">
    <property type="entry name" value="FliN_T3SS_HrcQb"/>
</dbReference>
<name>A0A7L9RU16_9PROT</name>
<keyword evidence="10" id="KW-0969">Cilium</keyword>
<evidence type="ECO:0000256" key="8">
    <source>
        <dbReference type="SAM" id="MobiDB-lite"/>
    </source>
</evidence>
<sequence>MEEKNTPIETTNSTTNTSTKNELESGRPIEAVYDVPVVVSAVLGSAKMPVSDLLKLTRGSIVELERRIGDPVDIYVNNRLIAKGEVVSVDDKLAITMTEVIKILK</sequence>
<dbReference type="GO" id="GO:0009425">
    <property type="term" value="C:bacterial-type flagellum basal body"/>
    <property type="evidence" value="ECO:0007669"/>
    <property type="project" value="UniProtKB-SubCell"/>
</dbReference>
<keyword evidence="11" id="KW-1185">Reference proteome</keyword>
<evidence type="ECO:0000256" key="3">
    <source>
        <dbReference type="ARBA" id="ARBA00022475"/>
    </source>
</evidence>
<evidence type="ECO:0000256" key="4">
    <source>
        <dbReference type="ARBA" id="ARBA00022500"/>
    </source>
</evidence>
<keyword evidence="3 7" id="KW-1003">Cell membrane</keyword>
<evidence type="ECO:0000313" key="10">
    <source>
        <dbReference type="EMBL" id="QOL20052.1"/>
    </source>
</evidence>
<gene>
    <name evidence="10" type="primary">fliN</name>
    <name evidence="10" type="ORF">CPBP_00830</name>
</gene>
<reference evidence="10 11" key="1">
    <citation type="submission" date="2020-06" db="EMBL/GenBank/DDBJ databases">
        <title>The endosymbiont of the kinetoplastid Bodo saltans is a Paracaedibacter-like alpha-proteobacterium possessing a putative toxin-antitoxin system.</title>
        <authorList>
            <person name="Midha S."/>
            <person name="Rigden D.J."/>
            <person name="Siozios S."/>
            <person name="Hurst G.D.D."/>
            <person name="Jackson A.P."/>
        </authorList>
    </citation>
    <scope>NUCLEOTIDE SEQUENCE [LARGE SCALE GENOMIC DNA]</scope>
    <source>
        <strain evidence="10">Lake Konstanz</strain>
    </source>
</reference>
<keyword evidence="7" id="KW-0975">Bacterial flagellum</keyword>
<comment type="similarity">
    <text evidence="1 7">Belongs to the FliN/MopA/SpaO family.</text>
</comment>
<dbReference type="EMBL" id="CP054719">
    <property type="protein sequence ID" value="QOL20052.1"/>
    <property type="molecule type" value="Genomic_DNA"/>
</dbReference>
<dbReference type="InterPro" id="IPR051469">
    <property type="entry name" value="FliN/MopA/SpaO"/>
</dbReference>
<feature type="region of interest" description="Disordered" evidence="8">
    <location>
        <begin position="1"/>
        <end position="25"/>
    </location>
</feature>
<evidence type="ECO:0000256" key="7">
    <source>
        <dbReference type="RuleBase" id="RU362074"/>
    </source>
</evidence>
<evidence type="ECO:0000313" key="11">
    <source>
        <dbReference type="Proteomes" id="UP000594001"/>
    </source>
</evidence>
<keyword evidence="10" id="KW-0966">Cell projection</keyword>
<dbReference type="SUPFAM" id="SSF101801">
    <property type="entry name" value="Surface presentation of antigens (SPOA)"/>
    <property type="match status" value="1"/>
</dbReference>
<feature type="domain" description="Flagellar motor switch protein FliN-like C-terminal" evidence="9">
    <location>
        <begin position="31"/>
        <end position="101"/>
    </location>
</feature>
<dbReference type="InterPro" id="IPR001543">
    <property type="entry name" value="FliN-like_C"/>
</dbReference>
<dbReference type="NCBIfam" id="TIGR02480">
    <property type="entry name" value="fliN"/>
    <property type="match status" value="1"/>
</dbReference>
<proteinExistence type="inferred from homology"/>
<dbReference type="Proteomes" id="UP000594001">
    <property type="component" value="Chromosome"/>
</dbReference>
<evidence type="ECO:0000256" key="6">
    <source>
        <dbReference type="ARBA" id="ARBA00023136"/>
    </source>
</evidence>
<comment type="function">
    <text evidence="7">FliN is one of three proteins (FliG, FliN, FliM) that form the rotor-mounted switch complex (C ring), located at the base of the basal body. This complex interacts with the CheY and CheZ chemotaxis proteins, in addition to contacting components of the motor that determine the direction of flagellar rotation.</text>
</comment>
<dbReference type="Pfam" id="PF01052">
    <property type="entry name" value="FliMN_C"/>
    <property type="match status" value="1"/>
</dbReference>
<dbReference type="PANTHER" id="PTHR43484">
    <property type="match status" value="1"/>
</dbReference>
<keyword evidence="5 7" id="KW-0283">Flagellar rotation</keyword>
<dbReference type="InterPro" id="IPR036429">
    <property type="entry name" value="SpoA-like_sf"/>
</dbReference>
<evidence type="ECO:0000256" key="5">
    <source>
        <dbReference type="ARBA" id="ARBA00022779"/>
    </source>
</evidence>
<dbReference type="InterPro" id="IPR012826">
    <property type="entry name" value="FliN"/>
</dbReference>
<dbReference type="GO" id="GO:0003774">
    <property type="term" value="F:cytoskeletal motor activity"/>
    <property type="evidence" value="ECO:0007669"/>
    <property type="project" value="UniProtKB-UniRule"/>
</dbReference>
<keyword evidence="6 7" id="KW-0472">Membrane</keyword>
<dbReference type="GO" id="GO:0005886">
    <property type="term" value="C:plasma membrane"/>
    <property type="evidence" value="ECO:0007669"/>
    <property type="project" value="UniProtKB-SubCell"/>
</dbReference>
<dbReference type="GO" id="GO:0071973">
    <property type="term" value="P:bacterial-type flagellum-dependent cell motility"/>
    <property type="evidence" value="ECO:0007669"/>
    <property type="project" value="UniProtKB-UniRule"/>
</dbReference>
<accession>A0A7L9RU16</accession>
<dbReference type="AlphaFoldDB" id="A0A7L9RU16"/>
<keyword evidence="10" id="KW-0282">Flagellum</keyword>
<dbReference type="GO" id="GO:0006935">
    <property type="term" value="P:chemotaxis"/>
    <property type="evidence" value="ECO:0007669"/>
    <property type="project" value="UniProtKB-KW"/>
</dbReference>
<dbReference type="PANTHER" id="PTHR43484:SF1">
    <property type="entry name" value="FLAGELLAR MOTOR SWITCH PROTEIN FLIN"/>
    <property type="match status" value="1"/>
</dbReference>
<feature type="compositionally biased region" description="Low complexity" evidence="8">
    <location>
        <begin position="9"/>
        <end position="20"/>
    </location>
</feature>
<dbReference type="Gene3D" id="2.30.330.10">
    <property type="entry name" value="SpoA-like"/>
    <property type="match status" value="1"/>
</dbReference>
<keyword evidence="4 7" id="KW-0145">Chemotaxis</keyword>
<comment type="subcellular location">
    <subcellularLocation>
        <location evidence="7">Cell membrane</location>
        <topology evidence="7">Peripheral membrane protein</topology>
        <orientation evidence="7">Cytoplasmic side</orientation>
    </subcellularLocation>
    <subcellularLocation>
        <location evidence="7">Bacterial flagellum basal body</location>
    </subcellularLocation>
</comment>
<evidence type="ECO:0000256" key="1">
    <source>
        <dbReference type="ARBA" id="ARBA00009226"/>
    </source>
</evidence>